<feature type="active site" description="Nucleophile" evidence="9">
    <location>
        <position position="348"/>
    </location>
</feature>
<reference evidence="13 14" key="4">
    <citation type="journal article" date="2010" name="Environ. Microbiol.">
        <title>The bacterial genus Collimonas: mycophagy, weathering and other adaptive solutions to life in oligotrophic soil environments.</title>
        <authorList>
            <person name="Leveau J.H."/>
            <person name="Uroz S."/>
            <person name="de Boer W."/>
        </authorList>
    </citation>
    <scope>NUCLEOTIDE SEQUENCE [LARGE SCALE GENOMIC DNA]</scope>
    <source>
        <strain evidence="13 14">Ter331</strain>
    </source>
</reference>
<dbReference type="Pfam" id="PF02449">
    <property type="entry name" value="Glyco_hydro_42"/>
    <property type="match status" value="1"/>
</dbReference>
<dbReference type="InterPro" id="IPR013780">
    <property type="entry name" value="Glyco_hydro_b"/>
</dbReference>
<evidence type="ECO:0000256" key="2">
    <source>
        <dbReference type="ARBA" id="ARBA00005940"/>
    </source>
</evidence>
<dbReference type="PANTHER" id="PTHR36447:SF2">
    <property type="entry name" value="BETA-GALACTOSIDASE YESZ"/>
    <property type="match status" value="1"/>
</dbReference>
<feature type="binding site" evidence="10">
    <location>
        <position position="138"/>
    </location>
    <ligand>
        <name>substrate</name>
    </ligand>
</feature>
<name>G0A861_COLFT</name>
<dbReference type="Gene3D" id="3.40.50.880">
    <property type="match status" value="1"/>
</dbReference>
<evidence type="ECO:0000313" key="14">
    <source>
        <dbReference type="Proteomes" id="UP000008392"/>
    </source>
</evidence>
<evidence type="ECO:0000256" key="6">
    <source>
        <dbReference type="ARBA" id="ARBA00022833"/>
    </source>
</evidence>
<dbReference type="AlphaFoldDB" id="G0A861"/>
<evidence type="ECO:0000256" key="1">
    <source>
        <dbReference type="ARBA" id="ARBA00001412"/>
    </source>
</evidence>
<evidence type="ECO:0000256" key="8">
    <source>
        <dbReference type="PIRNR" id="PIRNR001084"/>
    </source>
</evidence>
<reference evidence="13 14" key="3">
    <citation type="journal article" date="2008" name="FEMS Microbiol. Ecol.">
        <title>Identification and characterization of genes underlying chitinolysis in Collimonas fungivorans Ter331.</title>
        <authorList>
            <person name="Fritsche K."/>
            <person name="de Boer W."/>
            <person name="Gerards S."/>
            <person name="van den Berg M."/>
            <person name="van Veen J.A."/>
            <person name="Leveau J.H."/>
        </authorList>
    </citation>
    <scope>NUCLEOTIDE SEQUENCE [LARGE SCALE GENOMIC DNA]</scope>
    <source>
        <strain evidence="13 14">Ter331</strain>
    </source>
</reference>
<proteinExistence type="inferred from homology"/>
<evidence type="ECO:0000259" key="12">
    <source>
        <dbReference type="Pfam" id="PF08532"/>
    </source>
</evidence>
<reference evidence="14" key="6">
    <citation type="submission" date="2011-05" db="EMBL/GenBank/DDBJ databases">
        <title>Complete sequence of Collimonas fungivorans Ter331.</title>
        <authorList>
            <person name="Leveau J.H."/>
        </authorList>
    </citation>
    <scope>NUCLEOTIDE SEQUENCE [LARGE SCALE GENOMIC DNA]</scope>
    <source>
        <strain evidence="14">Ter331</strain>
    </source>
</reference>
<evidence type="ECO:0000256" key="7">
    <source>
        <dbReference type="ARBA" id="ARBA00023295"/>
    </source>
</evidence>
<dbReference type="GO" id="GO:0005975">
    <property type="term" value="P:carbohydrate metabolic process"/>
    <property type="evidence" value="ECO:0007669"/>
    <property type="project" value="InterPro"/>
</dbReference>
<feature type="domain" description="Beta-galactosidase trimerisation" evidence="12">
    <location>
        <begin position="439"/>
        <end position="631"/>
    </location>
</feature>
<dbReference type="InterPro" id="IPR013529">
    <property type="entry name" value="Glyco_hydro_42_N"/>
</dbReference>
<dbReference type="SUPFAM" id="SSF51445">
    <property type="entry name" value="(Trans)glycosidases"/>
    <property type="match status" value="1"/>
</dbReference>
<dbReference type="GO" id="GO:0004565">
    <property type="term" value="F:beta-galactosidase activity"/>
    <property type="evidence" value="ECO:0007669"/>
    <property type="project" value="UniProtKB-EC"/>
</dbReference>
<keyword evidence="14" id="KW-1185">Reference proteome</keyword>
<sequence length="688" mass="78101">MPSLRLWQWLPDRRYHIKYNNDHSNDHNHGVRFMSIRLGVCYYPEHWSEEIWSSDAQRMTALGIKQVRIGEFAWSRIEPSPGEYQWDWLDRAIQVLADAGLEVVMCTPTATPPKWLIDQHADILPVDANGRARGFGSRRHYDFSSPSYFKESQRIVTLLAERYGRHPAITAWQVDNEYGCHHTVVSYSAAAQQGFRRWLQQRYQTVDALNQAWGTVFWSAEYRSFDEIDAPVGTVTEAHPSHRLDYRRFASDEVARYNRMQVEILRAHAPGRVMVHNFMQMFTEFDHYPVAADLDVASWDSYPLGALEELWFAPEVKARWLRTGHPDFASFNHDLYRGMSAQPFWVMEQQPGPVNWAQWNPNPLPGMVRLWSWEAFAHGAGCVSYFRWRQVPFAQEQMHAGLNTPDNRLDVGGHEAQRVAEEIQQVELAAGALQQPRGKVALLFDYAAKWLFEIHPQGADFHYPQIAFEYYSALRSLGLDVDIVPLSAKLDDYAMIVVPPLPVLPADLAARLKASGAQVLLGPRSGSKTESVQIPANLPPGPVQEILPMRVWRVESMRPNISEPVECGGRHGKAYHWRDLIEAGDNVKVIAAFGDGHPAIVQHERVHYLAGVFDADFTCDYFERTALAAGLAPERLPETLRISHRGGLTFAFNYGSQSCVVPHGEHAEFIVGASPLAAQGVAIYRSRN</sequence>
<dbReference type="InterPro" id="IPR013738">
    <property type="entry name" value="Beta_galactosidase_Trimer"/>
</dbReference>
<evidence type="ECO:0000259" key="11">
    <source>
        <dbReference type="Pfam" id="PF02449"/>
    </source>
</evidence>
<dbReference type="PANTHER" id="PTHR36447">
    <property type="entry name" value="BETA-GALACTOSIDASE GANA"/>
    <property type="match status" value="1"/>
</dbReference>
<dbReference type="HOGENOM" id="CLU_012430_1_0_4"/>
<dbReference type="PIRSF" id="PIRSF001084">
    <property type="entry name" value="B-galactosidase"/>
    <property type="match status" value="1"/>
</dbReference>
<dbReference type="GO" id="GO:0009341">
    <property type="term" value="C:beta-galactosidase complex"/>
    <property type="evidence" value="ECO:0007669"/>
    <property type="project" value="InterPro"/>
</dbReference>
<evidence type="ECO:0000256" key="9">
    <source>
        <dbReference type="PIRSR" id="PIRSR001084-1"/>
    </source>
</evidence>
<dbReference type="KEGG" id="cfu:CFU_0296"/>
<keyword evidence="5 8" id="KW-0378">Hydrolase</keyword>
<dbReference type="EMBL" id="CP002745">
    <property type="protein sequence ID" value="AEK60134.1"/>
    <property type="molecule type" value="Genomic_DNA"/>
</dbReference>
<dbReference type="Pfam" id="PF08532">
    <property type="entry name" value="Glyco_hydro_42M"/>
    <property type="match status" value="1"/>
</dbReference>
<comment type="similarity">
    <text evidence="2 8">Belongs to the glycosyl hydrolase 42 family.</text>
</comment>
<organism evidence="13 14">
    <name type="scientific">Collimonas fungivorans (strain Ter331)</name>
    <dbReference type="NCBI Taxonomy" id="1005048"/>
    <lineage>
        <taxon>Bacteria</taxon>
        <taxon>Pseudomonadati</taxon>
        <taxon>Pseudomonadota</taxon>
        <taxon>Betaproteobacteria</taxon>
        <taxon>Burkholderiales</taxon>
        <taxon>Oxalobacteraceae</taxon>
        <taxon>Collimonas</taxon>
    </lineage>
</organism>
<accession>G0A861</accession>
<dbReference type="CDD" id="cd03143">
    <property type="entry name" value="A4_beta-galactosidase_middle_domain"/>
    <property type="match status" value="1"/>
</dbReference>
<dbReference type="GO" id="GO:0046872">
    <property type="term" value="F:metal ion binding"/>
    <property type="evidence" value="ECO:0007669"/>
    <property type="project" value="UniProtKB-KW"/>
</dbReference>
<evidence type="ECO:0000256" key="5">
    <source>
        <dbReference type="ARBA" id="ARBA00022801"/>
    </source>
</evidence>
<evidence type="ECO:0000313" key="13">
    <source>
        <dbReference type="EMBL" id="AEK60134.1"/>
    </source>
</evidence>
<dbReference type="Gene3D" id="3.20.20.80">
    <property type="entry name" value="Glycosidases"/>
    <property type="match status" value="1"/>
</dbReference>
<dbReference type="InterPro" id="IPR003476">
    <property type="entry name" value="Glyco_hydro_42"/>
</dbReference>
<keyword evidence="4" id="KW-0479">Metal-binding</keyword>
<evidence type="ECO:0000256" key="4">
    <source>
        <dbReference type="ARBA" id="ARBA00022723"/>
    </source>
</evidence>
<protein>
    <recommendedName>
        <fullName evidence="3 8">Beta-galactosidase</fullName>
        <shortName evidence="8">Beta-gal</shortName>
        <ecNumber evidence="3 8">3.2.1.23</ecNumber>
    </recommendedName>
</protein>
<feature type="binding site" evidence="10">
    <location>
        <position position="356"/>
    </location>
    <ligand>
        <name>substrate</name>
    </ligand>
</feature>
<dbReference type="InterPro" id="IPR017853">
    <property type="entry name" value="GH"/>
</dbReference>
<reference evidence="13 14" key="5">
    <citation type="journal article" date="2011" name="ISME J.">
        <title>Dual transcriptional profiling of a bacterial/fungal confrontation: Collimonas fungivorans versus Aspergillus niger.</title>
        <authorList>
            <person name="Mela F."/>
            <person name="Fritsche K."/>
            <person name="de Boer W."/>
            <person name="van Veen J.A."/>
            <person name="de Graaff L.H."/>
            <person name="van den Berg M."/>
            <person name="Leveau J.H."/>
        </authorList>
    </citation>
    <scope>NUCLEOTIDE SEQUENCE [LARGE SCALE GENOMIC DNA]</scope>
    <source>
        <strain evidence="13 14">Ter331</strain>
    </source>
</reference>
<dbReference type="InterPro" id="IPR029062">
    <property type="entry name" value="Class_I_gatase-like"/>
</dbReference>
<dbReference type="Proteomes" id="UP000008392">
    <property type="component" value="Chromosome"/>
</dbReference>
<comment type="catalytic activity">
    <reaction evidence="1 8">
        <text>Hydrolysis of terminal non-reducing beta-D-galactose residues in beta-D-galactosides.</text>
        <dbReference type="EC" id="3.2.1.23"/>
    </reaction>
</comment>
<keyword evidence="7 8" id="KW-0326">Glycosidase</keyword>
<dbReference type="Gene3D" id="2.60.40.1180">
    <property type="entry name" value="Golgi alpha-mannosidase II"/>
    <property type="match status" value="1"/>
</dbReference>
<evidence type="ECO:0000256" key="10">
    <source>
        <dbReference type="PIRSR" id="PIRSR001084-2"/>
    </source>
</evidence>
<feature type="binding site" evidence="10">
    <location>
        <position position="176"/>
    </location>
    <ligand>
        <name>substrate</name>
    </ligand>
</feature>
<reference evidence="13 14" key="1">
    <citation type="journal article" date="2004" name="Environ. Microbiol.">
        <title>Phylogeny-function analysis of (meta)genomic libraries: screening for expression of ribosomal RNA genes by large-insert library fluorescent in situ hybridization (LIL-FISH).</title>
        <authorList>
            <person name="Leveau J.H."/>
            <person name="Gerards S."/>
            <person name="de Boer W."/>
            <person name="van Veen J.A."/>
        </authorList>
    </citation>
    <scope>NUCLEOTIDE SEQUENCE [LARGE SCALE GENOMIC DNA]</scope>
    <source>
        <strain evidence="13 14">Ter331</strain>
    </source>
</reference>
<feature type="active site" description="Proton donor" evidence="9">
    <location>
        <position position="177"/>
    </location>
</feature>
<reference evidence="13 14" key="2">
    <citation type="journal article" date="2006" name="J. Microbiol. Methods">
        <title>Genomic flank-sequencing of plasposon insertion sites for rapid identification of functional genes.</title>
        <authorList>
            <person name="Leveau J.H."/>
            <person name="Gerards S."/>
            <person name="Fritsche K."/>
            <person name="Zondag G."/>
            <person name="van Veen J.A."/>
        </authorList>
    </citation>
    <scope>NUCLEOTIDE SEQUENCE [LARGE SCALE GENOMIC DNA]</scope>
    <source>
        <strain evidence="13 14">Ter331</strain>
    </source>
</reference>
<dbReference type="EC" id="3.2.1.23" evidence="3 8"/>
<feature type="domain" description="Glycoside hydrolase family 42 N-terminal" evidence="11">
    <location>
        <begin position="41"/>
        <end position="425"/>
    </location>
</feature>
<dbReference type="eggNOG" id="COG1874">
    <property type="taxonomic scope" value="Bacteria"/>
</dbReference>
<evidence type="ECO:0000256" key="3">
    <source>
        <dbReference type="ARBA" id="ARBA00012756"/>
    </source>
</evidence>
<dbReference type="STRING" id="1005048.CFU_0296"/>
<gene>
    <name evidence="13" type="primary">bga6</name>
    <name evidence="13" type="ordered locus">CFU_0296</name>
</gene>
<dbReference type="SUPFAM" id="SSF52317">
    <property type="entry name" value="Class I glutamine amidotransferase-like"/>
    <property type="match status" value="1"/>
</dbReference>
<dbReference type="SUPFAM" id="SSF51011">
    <property type="entry name" value="Glycosyl hydrolase domain"/>
    <property type="match status" value="1"/>
</dbReference>
<keyword evidence="6" id="KW-0862">Zinc</keyword>